<feature type="region of interest" description="Disordered" evidence="4">
    <location>
        <begin position="184"/>
        <end position="339"/>
    </location>
</feature>
<evidence type="ECO:0000256" key="1">
    <source>
        <dbReference type="ARBA" id="ARBA00005234"/>
    </source>
</evidence>
<proteinExistence type="inferred from homology"/>
<dbReference type="InterPro" id="IPR038765">
    <property type="entry name" value="Papain-like_cys_pep_sf"/>
</dbReference>
<dbReference type="EMBL" id="JBBWUH010000015">
    <property type="protein sequence ID" value="KAK8152074.1"/>
    <property type="molecule type" value="Genomic_DNA"/>
</dbReference>
<protein>
    <recommendedName>
        <fullName evidence="5">Ubiquitin-like protease family profile domain-containing protein</fullName>
    </recommendedName>
</protein>
<feature type="region of interest" description="Disordered" evidence="4">
    <location>
        <begin position="61"/>
        <end position="82"/>
    </location>
</feature>
<evidence type="ECO:0000256" key="2">
    <source>
        <dbReference type="ARBA" id="ARBA00022670"/>
    </source>
</evidence>
<reference evidence="6 7" key="1">
    <citation type="journal article" date="2022" name="G3 (Bethesda)">
        <title>Enemy or ally: a genomic approach to elucidate the lifestyle of Phyllosticta citrichinaensis.</title>
        <authorList>
            <person name="Buijs V.A."/>
            <person name="Groenewald J.Z."/>
            <person name="Haridas S."/>
            <person name="LaButti K.M."/>
            <person name="Lipzen A."/>
            <person name="Martin F.M."/>
            <person name="Barry K."/>
            <person name="Grigoriev I.V."/>
            <person name="Crous P.W."/>
            <person name="Seidl M.F."/>
        </authorList>
    </citation>
    <scope>NUCLEOTIDE SEQUENCE [LARGE SCALE GENOMIC DNA]</scope>
    <source>
        <strain evidence="6 7">CBS 129764</strain>
    </source>
</reference>
<organism evidence="6 7">
    <name type="scientific">Phyllosticta citrichinensis</name>
    <dbReference type="NCBI Taxonomy" id="1130410"/>
    <lineage>
        <taxon>Eukaryota</taxon>
        <taxon>Fungi</taxon>
        <taxon>Dikarya</taxon>
        <taxon>Ascomycota</taxon>
        <taxon>Pezizomycotina</taxon>
        <taxon>Dothideomycetes</taxon>
        <taxon>Dothideomycetes incertae sedis</taxon>
        <taxon>Botryosphaeriales</taxon>
        <taxon>Phyllostictaceae</taxon>
        <taxon>Phyllosticta</taxon>
    </lineage>
</organism>
<comment type="similarity">
    <text evidence="1">Belongs to the peptidase C48 family.</text>
</comment>
<sequence length="676" mass="75078">MPPWNRQDFQAKLDSTVHRFEATAVAELAPLRRQFDATAPHSDDASFDSLLPAHVSRFIKGIPDTTSSSPPPPSPTPHQVGMAAAQKERFRDRIARAWSITRDEVDSKFPPNCGQGFLQNLATFSERHSSYEQVFPILEAAKEQRINRGKDTSQRDGIQFPFSNGTSKTKLWQPVDVEAADYLIQQNGKPQPQHHKPTPLPDDKPPAPMSTKPHKRRQPSTERADTLPGGKRRRVSSSFPSPEHARRAPDAALPDDALPEDEIQNESSLRIPGYKSESAGSEAPDLESSDEESPLVQKPGSETFAKVSEPKDTPPSPGESDGVDALSYQPRVKDPKPDQQACGFLEIDPLLESYTFSASGVAQGESDQPQQLYDCLNPGRMLNDHVVNKATSLLTCPDGSIETLDSVVTSGTPKVFSKSTRLVYAPFFHGSHWMLLQLDLKAQGVSFFNSTSTTALANAAQSHVFSSILSPRECSAWVFVERSSLQQDNTVDCGIFLLIYLAYSMVGLCLPTQDIDVTLWRVTMSLLLRGKLPSFTQDDKQVQHNGISIADTENKKHNVRTTLHTAYDLANIFKVLYEKCAPGVRPLEAAIQKLQVEVEAREQTLQSVKSWPTCALEIEKMISDSIQGLRSELRKAKARRDNLQQVVDNGARIRRYMDKVVQKSKKRMQELEGAED</sequence>
<dbReference type="Gene3D" id="3.40.395.10">
    <property type="entry name" value="Adenoviral Proteinase, Chain A"/>
    <property type="match status" value="1"/>
</dbReference>
<evidence type="ECO:0000256" key="4">
    <source>
        <dbReference type="SAM" id="MobiDB-lite"/>
    </source>
</evidence>
<feature type="compositionally biased region" description="Acidic residues" evidence="4">
    <location>
        <begin position="284"/>
        <end position="293"/>
    </location>
</feature>
<keyword evidence="3" id="KW-0378">Hydrolase</keyword>
<feature type="domain" description="Ubiquitin-like protease family profile" evidence="5">
    <location>
        <begin position="413"/>
        <end position="506"/>
    </location>
</feature>
<evidence type="ECO:0000313" key="6">
    <source>
        <dbReference type="EMBL" id="KAK8152074.1"/>
    </source>
</evidence>
<comment type="caution">
    <text evidence="6">The sequence shown here is derived from an EMBL/GenBank/DDBJ whole genome shotgun (WGS) entry which is preliminary data.</text>
</comment>
<evidence type="ECO:0000256" key="3">
    <source>
        <dbReference type="ARBA" id="ARBA00022801"/>
    </source>
</evidence>
<keyword evidence="7" id="KW-1185">Reference proteome</keyword>
<dbReference type="InterPro" id="IPR003653">
    <property type="entry name" value="Peptidase_C48_C"/>
</dbReference>
<gene>
    <name evidence="6" type="ORF">IWX90DRAFT_86316</name>
</gene>
<feature type="region of interest" description="Disordered" evidence="4">
    <location>
        <begin position="146"/>
        <end position="168"/>
    </location>
</feature>
<dbReference type="SUPFAM" id="SSF54001">
    <property type="entry name" value="Cysteine proteinases"/>
    <property type="match status" value="1"/>
</dbReference>
<dbReference type="Pfam" id="PF02902">
    <property type="entry name" value="Peptidase_C48"/>
    <property type="match status" value="1"/>
</dbReference>
<evidence type="ECO:0000259" key="5">
    <source>
        <dbReference type="Pfam" id="PF02902"/>
    </source>
</evidence>
<name>A0ABR1XFB6_9PEZI</name>
<keyword evidence="2" id="KW-0645">Protease</keyword>
<accession>A0ABR1XFB6</accession>
<evidence type="ECO:0000313" key="7">
    <source>
        <dbReference type="Proteomes" id="UP001456524"/>
    </source>
</evidence>
<dbReference type="Proteomes" id="UP001456524">
    <property type="component" value="Unassembled WGS sequence"/>
</dbReference>